<sequence length="116" mass="12242">MLLRSLIGAGIIAGATLLGGAATAAADEPNCTAADLTQVLSGVNAGMSVYLFTHPDVNAFFTGLKGKSRDEMRTEVANYLQANPDIRDQIEAVRRPAADFRARCDAPMPDEMGPMS</sequence>
<protein>
    <submittedName>
        <fullName evidence="3">Heme-binding protein</fullName>
    </submittedName>
</protein>
<organism evidence="3 4">
    <name type="scientific">Candidatus Mycolicibacterium alkanivorans</name>
    <dbReference type="NCBI Taxonomy" id="2954114"/>
    <lineage>
        <taxon>Bacteria</taxon>
        <taxon>Bacillati</taxon>
        <taxon>Actinomycetota</taxon>
        <taxon>Actinomycetes</taxon>
        <taxon>Mycobacteriales</taxon>
        <taxon>Mycobacteriaceae</taxon>
        <taxon>Mycolicibacterium</taxon>
    </lineage>
</organism>
<dbReference type="NCBIfam" id="TIGR04529">
    <property type="entry name" value="MTB_hemophore"/>
    <property type="match status" value="1"/>
</dbReference>
<feature type="domain" description="Haemophore haem-binding" evidence="2">
    <location>
        <begin position="29"/>
        <end position="105"/>
    </location>
</feature>
<accession>A0ABS9YV77</accession>
<dbReference type="Proteomes" id="UP001139068">
    <property type="component" value="Unassembled WGS sequence"/>
</dbReference>
<proteinExistence type="predicted"/>
<evidence type="ECO:0000256" key="1">
    <source>
        <dbReference type="SAM" id="SignalP"/>
    </source>
</evidence>
<dbReference type="Gene3D" id="1.20.20.20">
    <property type="entry name" value="Haemophore, haem-binding domain"/>
    <property type="match status" value="1"/>
</dbReference>
<dbReference type="InterPro" id="IPR038378">
    <property type="entry name" value="MHB_sf"/>
</dbReference>
<dbReference type="InterPro" id="IPR032407">
    <property type="entry name" value="MHB"/>
</dbReference>
<name>A0ABS9YV77_9MYCO</name>
<dbReference type="EMBL" id="JAIVFL010000001">
    <property type="protein sequence ID" value="MCI4675141.1"/>
    <property type="molecule type" value="Genomic_DNA"/>
</dbReference>
<comment type="caution">
    <text evidence="3">The sequence shown here is derived from an EMBL/GenBank/DDBJ whole genome shotgun (WGS) entry which is preliminary data.</text>
</comment>
<reference evidence="3" key="1">
    <citation type="journal article" date="2022" name="ISME J.">
        <title>Identification of active gaseous-alkane degraders at natural gas seeps.</title>
        <authorList>
            <person name="Farhan Ul Haque M."/>
            <person name="Hernandez M."/>
            <person name="Crombie A.T."/>
            <person name="Murrell J.C."/>
        </authorList>
    </citation>
    <scope>NUCLEOTIDE SEQUENCE</scope>
    <source>
        <strain evidence="3">ANDR5</strain>
    </source>
</reference>
<keyword evidence="4" id="KW-1185">Reference proteome</keyword>
<keyword evidence="1" id="KW-0732">Signal</keyword>
<evidence type="ECO:0000313" key="4">
    <source>
        <dbReference type="Proteomes" id="UP001139068"/>
    </source>
</evidence>
<evidence type="ECO:0000259" key="2">
    <source>
        <dbReference type="Pfam" id="PF16525"/>
    </source>
</evidence>
<feature type="signal peptide" evidence="1">
    <location>
        <begin position="1"/>
        <end position="26"/>
    </location>
</feature>
<dbReference type="Pfam" id="PF16525">
    <property type="entry name" value="MHB"/>
    <property type="match status" value="1"/>
</dbReference>
<dbReference type="RefSeq" id="WP_243071494.1">
    <property type="nucleotide sequence ID" value="NZ_JAIVFL010000001.1"/>
</dbReference>
<evidence type="ECO:0000313" key="3">
    <source>
        <dbReference type="EMBL" id="MCI4675141.1"/>
    </source>
</evidence>
<gene>
    <name evidence="3" type="ORF">K9U37_09665</name>
</gene>
<feature type="chain" id="PRO_5047096201" evidence="1">
    <location>
        <begin position="27"/>
        <end position="116"/>
    </location>
</feature>